<dbReference type="Pfam" id="PF01161">
    <property type="entry name" value="PBP"/>
    <property type="match status" value="1"/>
</dbReference>
<dbReference type="InterPro" id="IPR035810">
    <property type="entry name" value="PEBP_euk"/>
</dbReference>
<name>A0A1Y1USF1_9TREE</name>
<dbReference type="FunCoup" id="A0A1Y1USF1">
    <property type="interactions" value="11"/>
</dbReference>
<dbReference type="Gene3D" id="1.20.58.1180">
    <property type="match status" value="1"/>
</dbReference>
<dbReference type="STRING" id="4999.A0A1Y1USF1"/>
<comment type="caution">
    <text evidence="1">The sequence shown here is derived from an EMBL/GenBank/DDBJ whole genome shotgun (WGS) entry which is preliminary data.</text>
</comment>
<keyword evidence="2" id="KW-1185">Reference proteome</keyword>
<dbReference type="AlphaFoldDB" id="A0A1Y1USF1"/>
<dbReference type="SUPFAM" id="SSF49777">
    <property type="entry name" value="PEBP-like"/>
    <property type="match status" value="1"/>
</dbReference>
<organism evidence="1 2">
    <name type="scientific">Kockovaella imperatae</name>
    <dbReference type="NCBI Taxonomy" id="4999"/>
    <lineage>
        <taxon>Eukaryota</taxon>
        <taxon>Fungi</taxon>
        <taxon>Dikarya</taxon>
        <taxon>Basidiomycota</taxon>
        <taxon>Agaricomycotina</taxon>
        <taxon>Tremellomycetes</taxon>
        <taxon>Tremellales</taxon>
        <taxon>Cuniculitremaceae</taxon>
        <taxon>Kockovaella</taxon>
    </lineage>
</organism>
<dbReference type="Proteomes" id="UP000193218">
    <property type="component" value="Unassembled WGS sequence"/>
</dbReference>
<protein>
    <submittedName>
        <fullName evidence="1">Phosphatidylethanolamine-binding protein</fullName>
    </submittedName>
</protein>
<accession>A0A1Y1USF1</accession>
<gene>
    <name evidence="1" type="ORF">BD324DRAFT_647387</name>
</gene>
<evidence type="ECO:0000313" key="2">
    <source>
        <dbReference type="Proteomes" id="UP000193218"/>
    </source>
</evidence>
<dbReference type="OrthoDB" id="2153661at2759"/>
<dbReference type="GeneID" id="33559453"/>
<dbReference type="InParanoid" id="A0A1Y1USF1"/>
<evidence type="ECO:0000313" key="1">
    <source>
        <dbReference type="EMBL" id="ORX40454.1"/>
    </source>
</evidence>
<proteinExistence type="predicted"/>
<dbReference type="PANTHER" id="PTHR11362:SF82">
    <property type="entry name" value="PHOSPHATIDYLETHANOLAMINE-BINDING PROTEIN 4"/>
    <property type="match status" value="1"/>
</dbReference>
<reference evidence="1 2" key="1">
    <citation type="submission" date="2017-03" db="EMBL/GenBank/DDBJ databases">
        <title>Widespread Adenine N6-methylation of Active Genes in Fungi.</title>
        <authorList>
            <consortium name="DOE Joint Genome Institute"/>
            <person name="Mondo S.J."/>
            <person name="Dannebaum R.O."/>
            <person name="Kuo R.C."/>
            <person name="Louie K.B."/>
            <person name="Bewick A.J."/>
            <person name="Labutti K."/>
            <person name="Haridas S."/>
            <person name="Kuo A."/>
            <person name="Salamov A."/>
            <person name="Ahrendt S.R."/>
            <person name="Lau R."/>
            <person name="Bowen B.P."/>
            <person name="Lipzen A."/>
            <person name="Sullivan W."/>
            <person name="Andreopoulos W.B."/>
            <person name="Clum A."/>
            <person name="Lindquist E."/>
            <person name="Daum C."/>
            <person name="Northen T.R."/>
            <person name="Ramamoorthy G."/>
            <person name="Schmitz R.J."/>
            <person name="Gryganskyi A."/>
            <person name="Culley D."/>
            <person name="Magnuson J."/>
            <person name="James T.Y."/>
            <person name="O'Malley M.A."/>
            <person name="Stajich J.E."/>
            <person name="Spatafora J.W."/>
            <person name="Visel A."/>
            <person name="Grigoriev I.V."/>
        </authorList>
    </citation>
    <scope>NUCLEOTIDE SEQUENCE [LARGE SCALE GENOMIC DNA]</scope>
    <source>
        <strain evidence="1 2">NRRL Y-17943</strain>
    </source>
</reference>
<sequence>MNALASSSRCVRQNARSYATKANKVAQTSVSKPSLVAHEAAVAFLAQHQSRCMDKLKPLQSVSDPSPAQRRAIEAYEISAQVNDPDVRAEFKRTEGAGSMDRPVMRHLAERKWKLEGGLDLIMRRMYENKVVPDLLPDLAPTNPLTIHLPRNESFEPGLTLLASTFQSPPRLTFTLFNPPSDTVGKYTLIVLDADHPETITHSYSQRLHYLKTNIPLRVTDDQTDLFTSAGDELLPWEPLAPPRGSSRHRYTFVLLRQPASVAIQAPPRQGFNLRRYLADRGVSPASVVGLNLVKSEWTASTQTYIDQIWRKFRGKPAPIYSNRIATNPERYLVPPRSAEKRAWAIRKRAWDEAMEKFAQVGLDKQVASEAEGALGSPNVAL</sequence>
<dbReference type="CDD" id="cd00866">
    <property type="entry name" value="PEBP_euk"/>
    <property type="match status" value="1"/>
</dbReference>
<dbReference type="InterPro" id="IPR036610">
    <property type="entry name" value="PEBP-like_sf"/>
</dbReference>
<dbReference type="RefSeq" id="XP_021874133.1">
    <property type="nucleotide sequence ID" value="XM_022017644.1"/>
</dbReference>
<dbReference type="EMBL" id="NBSH01000001">
    <property type="protein sequence ID" value="ORX40454.1"/>
    <property type="molecule type" value="Genomic_DNA"/>
</dbReference>
<dbReference type="InterPro" id="IPR008914">
    <property type="entry name" value="PEBP"/>
</dbReference>
<dbReference type="PANTHER" id="PTHR11362">
    <property type="entry name" value="PHOSPHATIDYLETHANOLAMINE-BINDING PROTEIN"/>
    <property type="match status" value="1"/>
</dbReference>
<dbReference type="Gene3D" id="3.90.280.10">
    <property type="entry name" value="PEBP-like"/>
    <property type="match status" value="1"/>
</dbReference>